<comment type="pathway">
    <text evidence="1">Nucleotide-sugar biosynthesis; UDP-alpha-D-glucuronate biosynthesis; UDP-alpha-D-glucuronate from UDP-alpha-D-glucose: step 1/1.</text>
</comment>
<dbReference type="PIRSF" id="PIRSF500134">
    <property type="entry name" value="UDPglc_DH_bac"/>
    <property type="match status" value="1"/>
</dbReference>
<dbReference type="InterPro" id="IPR036220">
    <property type="entry name" value="UDP-Glc/GDP-Man_DH_C_sf"/>
</dbReference>
<dbReference type="Proteomes" id="UP001072034">
    <property type="component" value="Unassembled WGS sequence"/>
</dbReference>
<comment type="caution">
    <text evidence="9">The sequence shown here is derived from an EMBL/GenBank/DDBJ whole genome shotgun (WGS) entry which is preliminary data.</text>
</comment>
<dbReference type="SUPFAM" id="SSF51735">
    <property type="entry name" value="NAD(P)-binding Rossmann-fold domains"/>
    <property type="match status" value="1"/>
</dbReference>
<evidence type="ECO:0000256" key="1">
    <source>
        <dbReference type="ARBA" id="ARBA00004701"/>
    </source>
</evidence>
<dbReference type="InterPro" id="IPR036291">
    <property type="entry name" value="NAD(P)-bd_dom_sf"/>
</dbReference>
<evidence type="ECO:0000256" key="3">
    <source>
        <dbReference type="ARBA" id="ARBA00012954"/>
    </source>
</evidence>
<feature type="domain" description="UDP-glucose/GDP-mannose dehydrogenase C-terminal" evidence="8">
    <location>
        <begin position="326"/>
        <end position="427"/>
    </location>
</feature>
<evidence type="ECO:0000256" key="7">
    <source>
        <dbReference type="PIRNR" id="PIRNR000124"/>
    </source>
</evidence>
<organism evidence="9 10">
    <name type="scientific">Actinomyces israelii</name>
    <dbReference type="NCBI Taxonomy" id="1659"/>
    <lineage>
        <taxon>Bacteria</taxon>
        <taxon>Bacillati</taxon>
        <taxon>Actinomycetota</taxon>
        <taxon>Actinomycetes</taxon>
        <taxon>Actinomycetales</taxon>
        <taxon>Actinomycetaceae</taxon>
        <taxon>Actinomyces</taxon>
    </lineage>
</organism>
<evidence type="ECO:0000256" key="2">
    <source>
        <dbReference type="ARBA" id="ARBA00006601"/>
    </source>
</evidence>
<dbReference type="InterPro" id="IPR017476">
    <property type="entry name" value="UDP-Glc/GDP-Man"/>
</dbReference>
<evidence type="ECO:0000313" key="10">
    <source>
        <dbReference type="Proteomes" id="UP001072034"/>
    </source>
</evidence>
<dbReference type="SMART" id="SM00984">
    <property type="entry name" value="UDPG_MGDP_dh_C"/>
    <property type="match status" value="1"/>
</dbReference>
<keyword evidence="5 7" id="KW-0520">NAD</keyword>
<dbReference type="Gene3D" id="3.40.50.720">
    <property type="entry name" value="NAD(P)-binding Rossmann-like Domain"/>
    <property type="match status" value="2"/>
</dbReference>
<protein>
    <recommendedName>
        <fullName evidence="3 7">UDP-glucose 6-dehydrogenase</fullName>
        <ecNumber evidence="3 7">1.1.1.22</ecNumber>
    </recommendedName>
</protein>
<dbReference type="InterPro" id="IPR008927">
    <property type="entry name" value="6-PGluconate_DH-like_C_sf"/>
</dbReference>
<dbReference type="RefSeq" id="WP_268917466.1">
    <property type="nucleotide sequence ID" value="NZ_JAPTMY010000015.1"/>
</dbReference>
<evidence type="ECO:0000256" key="6">
    <source>
        <dbReference type="ARBA" id="ARBA00047473"/>
    </source>
</evidence>
<dbReference type="EC" id="1.1.1.22" evidence="3 7"/>
<proteinExistence type="inferred from homology"/>
<dbReference type="Pfam" id="PF00984">
    <property type="entry name" value="UDPG_MGDP_dh"/>
    <property type="match status" value="1"/>
</dbReference>
<dbReference type="PANTHER" id="PTHR43750:SF3">
    <property type="entry name" value="UDP-GLUCOSE 6-DEHYDROGENASE TUAD"/>
    <property type="match status" value="1"/>
</dbReference>
<evidence type="ECO:0000256" key="5">
    <source>
        <dbReference type="ARBA" id="ARBA00023027"/>
    </source>
</evidence>
<dbReference type="Pfam" id="PF03721">
    <property type="entry name" value="UDPG_MGDP_dh_N"/>
    <property type="match status" value="1"/>
</dbReference>
<dbReference type="InterPro" id="IPR014027">
    <property type="entry name" value="UDP-Glc/GDP-Man_DH_C"/>
</dbReference>
<name>A0ABT4I9D7_9ACTO</name>
<gene>
    <name evidence="9" type="ORF">OHJ16_07935</name>
</gene>
<evidence type="ECO:0000259" key="8">
    <source>
        <dbReference type="SMART" id="SM00984"/>
    </source>
</evidence>
<evidence type="ECO:0000313" key="9">
    <source>
        <dbReference type="EMBL" id="MCZ0857974.1"/>
    </source>
</evidence>
<dbReference type="SUPFAM" id="SSF52413">
    <property type="entry name" value="UDP-glucose/GDP-mannose dehydrogenase C-terminal domain"/>
    <property type="match status" value="1"/>
</dbReference>
<dbReference type="EMBL" id="JAPTMY010000015">
    <property type="protein sequence ID" value="MCZ0857974.1"/>
    <property type="molecule type" value="Genomic_DNA"/>
</dbReference>
<dbReference type="NCBIfam" id="TIGR03026">
    <property type="entry name" value="NDP-sugDHase"/>
    <property type="match status" value="1"/>
</dbReference>
<dbReference type="SUPFAM" id="SSF48179">
    <property type="entry name" value="6-phosphogluconate dehydrogenase C-terminal domain-like"/>
    <property type="match status" value="1"/>
</dbReference>
<dbReference type="InterPro" id="IPR028357">
    <property type="entry name" value="UDPglc_DH_bac"/>
</dbReference>
<dbReference type="InterPro" id="IPR001732">
    <property type="entry name" value="UDP-Glc/GDP-Man_DH_N"/>
</dbReference>
<keyword evidence="4 7" id="KW-0560">Oxidoreductase</keyword>
<sequence length="463" mass="48689">MRLTVIGCGYLGAVHAVAMAELGHHVLGVETDPARLAPLARGESPFYEPGLEELLRRGAREGRLRYTDDPAHAELAGAAVHFLAVGTPQSPSGRGTDLSCLWEAVDALAAALPRRRHLAGLPLVVGKSTVPVGTAARVADRLAGRALVVWNPEFLREGTAVADTLRPDRLVYGLPARAAQAARARSLLDEVYIELLVAGVPRLEMDYQTAELVKTAANSFLATKISFINAMSSVCAAAGADVAVLADAIGRDERIGGQFLRAGIGFGGGCLPKDLRGLGARAAELGVTELASFLEQVDAINRGQRDLVTRMALDALGGDPAGRAVTVLGITFKPASDDLRDSPALDVALRLADAGADVTVHDPEGLPGLSGLRPALRAQPDALVALEGADLVILGTEWEELTGLDPAAAARRVARRVIIDARNALVPSRWTGAGWDYRGIGRPRPPQQRRVPTPRRCAGTIVG</sequence>
<comment type="similarity">
    <text evidence="2 7">Belongs to the UDP-glucose/GDP-mannose dehydrogenase family.</text>
</comment>
<dbReference type="Gene3D" id="1.20.5.100">
    <property type="entry name" value="Cytochrome c1, transmembrane anchor, C-terminal"/>
    <property type="match status" value="1"/>
</dbReference>
<reference evidence="9" key="1">
    <citation type="submission" date="2022-10" db="EMBL/GenBank/DDBJ databases">
        <title>Genome sequence of Actinomyces israelii ATCC 10048.</title>
        <authorList>
            <person name="Watt R.M."/>
            <person name="Tong W.M."/>
        </authorList>
    </citation>
    <scope>NUCLEOTIDE SEQUENCE</scope>
    <source>
        <strain evidence="9">ATCC 10048</strain>
    </source>
</reference>
<dbReference type="PIRSF" id="PIRSF000124">
    <property type="entry name" value="UDPglc_GDPman_dh"/>
    <property type="match status" value="1"/>
</dbReference>
<dbReference type="PANTHER" id="PTHR43750">
    <property type="entry name" value="UDP-GLUCOSE 6-DEHYDROGENASE TUAD"/>
    <property type="match status" value="1"/>
</dbReference>
<accession>A0ABT4I9D7</accession>
<keyword evidence="10" id="KW-1185">Reference proteome</keyword>
<dbReference type="InterPro" id="IPR014026">
    <property type="entry name" value="UDP-Glc/GDP-Man_DH_dimer"/>
</dbReference>
<comment type="catalytic activity">
    <reaction evidence="6 7">
        <text>UDP-alpha-D-glucose + 2 NAD(+) + H2O = UDP-alpha-D-glucuronate + 2 NADH + 3 H(+)</text>
        <dbReference type="Rhea" id="RHEA:23596"/>
        <dbReference type="ChEBI" id="CHEBI:15377"/>
        <dbReference type="ChEBI" id="CHEBI:15378"/>
        <dbReference type="ChEBI" id="CHEBI:57540"/>
        <dbReference type="ChEBI" id="CHEBI:57945"/>
        <dbReference type="ChEBI" id="CHEBI:58052"/>
        <dbReference type="ChEBI" id="CHEBI:58885"/>
        <dbReference type="EC" id="1.1.1.22"/>
    </reaction>
</comment>
<evidence type="ECO:0000256" key="4">
    <source>
        <dbReference type="ARBA" id="ARBA00023002"/>
    </source>
</evidence>
<dbReference type="Pfam" id="PF03720">
    <property type="entry name" value="UDPG_MGDP_dh_C"/>
    <property type="match status" value="1"/>
</dbReference>